<evidence type="ECO:0000259" key="9">
    <source>
        <dbReference type="Pfam" id="PF16363"/>
    </source>
</evidence>
<accession>A0AAU0Q0J2</accession>
<proteinExistence type="inferred from homology"/>
<evidence type="ECO:0000256" key="8">
    <source>
        <dbReference type="RuleBase" id="RU004473"/>
    </source>
</evidence>
<evidence type="ECO:0000256" key="4">
    <source>
        <dbReference type="ARBA" id="ARBA00011990"/>
    </source>
</evidence>
<dbReference type="Gene3D" id="3.90.25.10">
    <property type="entry name" value="UDP-galactose 4-epimerase, domain 1"/>
    <property type="match status" value="1"/>
</dbReference>
<protein>
    <recommendedName>
        <fullName evidence="5 8">dTDP-glucose 4,6-dehydratase</fullName>
        <ecNumber evidence="4 8">4.2.1.46</ecNumber>
    </recommendedName>
</protein>
<evidence type="ECO:0000256" key="7">
    <source>
        <dbReference type="ARBA" id="ARBA00023239"/>
    </source>
</evidence>
<dbReference type="Gene3D" id="3.40.50.720">
    <property type="entry name" value="NAD(P)-binding Rossmann-like Domain"/>
    <property type="match status" value="1"/>
</dbReference>
<evidence type="ECO:0000256" key="2">
    <source>
        <dbReference type="ARBA" id="ARBA00001911"/>
    </source>
</evidence>
<keyword evidence="11" id="KW-1185">Reference proteome</keyword>
<dbReference type="CDD" id="cd05246">
    <property type="entry name" value="dTDP_GD_SDR_e"/>
    <property type="match status" value="1"/>
</dbReference>
<name>A0AAU0Q0J2_9CORY</name>
<dbReference type="RefSeq" id="WP_221923875.1">
    <property type="nucleotide sequence ID" value="NZ_CP137757.1"/>
</dbReference>
<evidence type="ECO:0000256" key="6">
    <source>
        <dbReference type="ARBA" id="ARBA00023027"/>
    </source>
</evidence>
<reference evidence="10 11" key="1">
    <citation type="submission" date="2023-10" db="EMBL/GenBank/DDBJ databases">
        <title>complete genome sequence of Corynebacterium pseudokroppenstedtii P15-C1.</title>
        <authorList>
            <person name="Bruggemann H."/>
            <person name="Poehlein A."/>
        </authorList>
    </citation>
    <scope>NUCLEOTIDE SEQUENCE [LARGE SCALE GENOMIC DNA]</scope>
    <source>
        <strain evidence="10 11">P15_C1</strain>
    </source>
</reference>
<comment type="catalytic activity">
    <reaction evidence="1 8">
        <text>dTDP-alpha-D-glucose = dTDP-4-dehydro-6-deoxy-alpha-D-glucose + H2O</text>
        <dbReference type="Rhea" id="RHEA:17221"/>
        <dbReference type="ChEBI" id="CHEBI:15377"/>
        <dbReference type="ChEBI" id="CHEBI:57477"/>
        <dbReference type="ChEBI" id="CHEBI:57649"/>
        <dbReference type="EC" id="4.2.1.46"/>
    </reaction>
</comment>
<comment type="similarity">
    <text evidence="3 8">Belongs to the NAD(P)-dependent epimerase/dehydratase family. dTDP-glucose dehydratase subfamily.</text>
</comment>
<dbReference type="KEGG" id="cpsk:Q0N40_09760"/>
<keyword evidence="7 8" id="KW-0456">Lyase</keyword>
<dbReference type="PANTHER" id="PTHR43000">
    <property type="entry name" value="DTDP-D-GLUCOSE 4,6-DEHYDRATASE-RELATED"/>
    <property type="match status" value="1"/>
</dbReference>
<dbReference type="Proteomes" id="UP001174314">
    <property type="component" value="Chromosome"/>
</dbReference>
<evidence type="ECO:0000313" key="11">
    <source>
        <dbReference type="Proteomes" id="UP001174314"/>
    </source>
</evidence>
<organism evidence="10 11">
    <name type="scientific">Corynebacterium pseudokroppenstedtii</name>
    <dbReference type="NCBI Taxonomy" id="2804917"/>
    <lineage>
        <taxon>Bacteria</taxon>
        <taxon>Bacillati</taxon>
        <taxon>Actinomycetota</taxon>
        <taxon>Actinomycetes</taxon>
        <taxon>Mycobacteriales</taxon>
        <taxon>Corynebacteriaceae</taxon>
        <taxon>Corynebacterium</taxon>
    </lineage>
</organism>
<dbReference type="AlphaFoldDB" id="A0AAU0Q0J2"/>
<gene>
    <name evidence="10" type="primary">rfbB</name>
    <name evidence="10" type="ORF">Q0N40_09760</name>
</gene>
<dbReference type="EMBL" id="CP137757">
    <property type="protein sequence ID" value="WPF24795.1"/>
    <property type="molecule type" value="Genomic_DNA"/>
</dbReference>
<dbReference type="EC" id="4.2.1.46" evidence="4 8"/>
<dbReference type="InterPro" id="IPR036291">
    <property type="entry name" value="NAD(P)-bd_dom_sf"/>
</dbReference>
<sequence length="352" mass="38923">MRTVLVTGGAGFIGSNFVHYTRAHYPGVKVVVLDALTYAGNPESLKPDGNFAGAGSATSPDSDLCELVVGDVCDQPLVDKLVKSADQVVHFAAESHNDNSLRDPAPFLKTNIEGTVTVASACVKYDVPLHHISTDEVFGDLPIGSDERFTERSPYRPSSPYSASKASADHMVRAWVRSFGLKATTSNCSNNYGPRQHPEKLIPRQIIGLIGGRRPRVYGTGENVRDWIHVDDHNSAVWTIIDAARRDPALYGRTFLIGADGERSNLEIVGDLLEAFGQPRDDFVHVTDRPGHDRRYAIDPTRLRTELGWEPTHSLADGLRETIEWYRSNRTWWEVAAKAAEEKYALTEREIG</sequence>
<evidence type="ECO:0000313" key="10">
    <source>
        <dbReference type="EMBL" id="WPF24795.1"/>
    </source>
</evidence>
<keyword evidence="6" id="KW-0520">NAD</keyword>
<dbReference type="NCBIfam" id="TIGR01181">
    <property type="entry name" value="dTDP_gluc_dehyt"/>
    <property type="match status" value="1"/>
</dbReference>
<dbReference type="SUPFAM" id="SSF51735">
    <property type="entry name" value="NAD(P)-binding Rossmann-fold domains"/>
    <property type="match status" value="1"/>
</dbReference>
<dbReference type="GO" id="GO:0008460">
    <property type="term" value="F:dTDP-glucose 4,6-dehydratase activity"/>
    <property type="evidence" value="ECO:0007669"/>
    <property type="project" value="UniProtKB-EC"/>
</dbReference>
<dbReference type="InterPro" id="IPR016040">
    <property type="entry name" value="NAD(P)-bd_dom"/>
</dbReference>
<dbReference type="Pfam" id="PF16363">
    <property type="entry name" value="GDP_Man_Dehyd"/>
    <property type="match status" value="1"/>
</dbReference>
<evidence type="ECO:0000256" key="1">
    <source>
        <dbReference type="ARBA" id="ARBA00001539"/>
    </source>
</evidence>
<dbReference type="InterPro" id="IPR005888">
    <property type="entry name" value="dTDP_Gluc_deHydtase"/>
</dbReference>
<evidence type="ECO:0000256" key="3">
    <source>
        <dbReference type="ARBA" id="ARBA00008178"/>
    </source>
</evidence>
<feature type="domain" description="NAD(P)-binding" evidence="9">
    <location>
        <begin position="5"/>
        <end position="322"/>
    </location>
</feature>
<dbReference type="GO" id="GO:0009225">
    <property type="term" value="P:nucleotide-sugar metabolic process"/>
    <property type="evidence" value="ECO:0007669"/>
    <property type="project" value="InterPro"/>
</dbReference>
<evidence type="ECO:0000256" key="5">
    <source>
        <dbReference type="ARBA" id="ARBA00016977"/>
    </source>
</evidence>
<comment type="cofactor">
    <cofactor evidence="2 8">
        <name>NAD(+)</name>
        <dbReference type="ChEBI" id="CHEBI:57540"/>
    </cofactor>
</comment>